<organism evidence="1 2">
    <name type="scientific">Rhabditophanes sp. KR3021</name>
    <dbReference type="NCBI Taxonomy" id="114890"/>
    <lineage>
        <taxon>Eukaryota</taxon>
        <taxon>Metazoa</taxon>
        <taxon>Ecdysozoa</taxon>
        <taxon>Nematoda</taxon>
        <taxon>Chromadorea</taxon>
        <taxon>Rhabditida</taxon>
        <taxon>Tylenchina</taxon>
        <taxon>Panagrolaimomorpha</taxon>
        <taxon>Strongyloidoidea</taxon>
        <taxon>Alloionematidae</taxon>
        <taxon>Rhabditophanes</taxon>
    </lineage>
</organism>
<reference evidence="2" key="1">
    <citation type="submission" date="2016-11" db="UniProtKB">
        <authorList>
            <consortium name="WormBaseParasite"/>
        </authorList>
    </citation>
    <scope>IDENTIFICATION</scope>
    <source>
        <strain evidence="2">KR3021</strain>
    </source>
</reference>
<evidence type="ECO:0000313" key="2">
    <source>
        <dbReference type="WBParaSite" id="RSKR_0000512866.1"/>
    </source>
</evidence>
<proteinExistence type="predicted"/>
<evidence type="ECO:0000313" key="1">
    <source>
        <dbReference type="Proteomes" id="UP000095286"/>
    </source>
</evidence>
<dbReference type="WBParaSite" id="RSKR_0000512866.1">
    <property type="protein sequence ID" value="RSKR_0000512866.1"/>
    <property type="gene ID" value="RSKR_0000512866"/>
</dbReference>
<protein>
    <submittedName>
        <fullName evidence="2">Uncharacterized protein</fullName>
    </submittedName>
</protein>
<sequence>MLSNELQFDLLFLSLLIFIFPLIKATVVPELSTWSEDRFIECNFCMDYEDYEAIEVYGCTRKPANKCVGNVCYMRKLNGLHFDLIFAGQHKPKPELYFLFTSGCLNITTLEMETIRANQLKAKFVTKPCGNESLLCEVASKISTCICSENNRCNNILQNDFTEYETAVLHSLKYDEISHFKYFLPNDLILRNVTNDGDFMGRRSDVYFHELDGNISSMVKPSFLFFWLVILRIGRVYSLS</sequence>
<name>A0AC35TX73_9BILA</name>
<accession>A0AC35TX73</accession>
<dbReference type="Proteomes" id="UP000095286">
    <property type="component" value="Unplaced"/>
</dbReference>